<keyword evidence="5" id="KW-0560">Oxidoreductase</keyword>
<dbReference type="SUPFAM" id="SSF63380">
    <property type="entry name" value="Riboflavin synthase domain-like"/>
    <property type="match status" value="1"/>
</dbReference>
<dbReference type="PRINTS" id="PR00409">
    <property type="entry name" value="PHDIOXRDTASE"/>
</dbReference>
<dbReference type="InterPro" id="IPR001041">
    <property type="entry name" value="2Fe-2S_ferredoxin-type"/>
</dbReference>
<accession>A0ABP4GVG5</accession>
<dbReference type="CDD" id="cd00207">
    <property type="entry name" value="fer2"/>
    <property type="match status" value="1"/>
</dbReference>
<dbReference type="PROSITE" id="PS51384">
    <property type="entry name" value="FAD_FR"/>
    <property type="match status" value="1"/>
</dbReference>
<keyword evidence="4" id="KW-0479">Metal-binding</keyword>
<feature type="region of interest" description="Disordered" evidence="8">
    <location>
        <begin position="1"/>
        <end position="28"/>
    </location>
</feature>
<dbReference type="InterPro" id="IPR017938">
    <property type="entry name" value="Riboflavin_synthase-like_b-brl"/>
</dbReference>
<dbReference type="Gene3D" id="3.10.20.30">
    <property type="match status" value="1"/>
</dbReference>
<dbReference type="SUPFAM" id="SSF54292">
    <property type="entry name" value="2Fe-2S ferredoxin-like"/>
    <property type="match status" value="1"/>
</dbReference>
<keyword evidence="2" id="KW-0285">Flavoprotein</keyword>
<dbReference type="SUPFAM" id="SSF52343">
    <property type="entry name" value="Ferredoxin reductase-like, C-terminal NADP-linked domain"/>
    <property type="match status" value="1"/>
</dbReference>
<dbReference type="InterPro" id="IPR050415">
    <property type="entry name" value="MRET"/>
</dbReference>
<evidence type="ECO:0000256" key="2">
    <source>
        <dbReference type="ARBA" id="ARBA00022630"/>
    </source>
</evidence>
<evidence type="ECO:0000256" key="5">
    <source>
        <dbReference type="ARBA" id="ARBA00023002"/>
    </source>
</evidence>
<dbReference type="PANTHER" id="PTHR47354:SF1">
    <property type="entry name" value="CARNITINE MONOOXYGENASE REDUCTASE SUBUNIT"/>
    <property type="match status" value="1"/>
</dbReference>
<evidence type="ECO:0000256" key="4">
    <source>
        <dbReference type="ARBA" id="ARBA00022723"/>
    </source>
</evidence>
<name>A0ABP4GVG5_9ACTN</name>
<evidence type="ECO:0000256" key="3">
    <source>
        <dbReference type="ARBA" id="ARBA00022714"/>
    </source>
</evidence>
<feature type="domain" description="FAD-binding FR-type" evidence="10">
    <location>
        <begin position="92"/>
        <end position="194"/>
    </location>
</feature>
<evidence type="ECO:0000313" key="11">
    <source>
        <dbReference type="EMBL" id="GAA1237122.1"/>
    </source>
</evidence>
<dbReference type="PANTHER" id="PTHR47354">
    <property type="entry name" value="NADH OXIDOREDUCTASE HCR"/>
    <property type="match status" value="1"/>
</dbReference>
<dbReference type="InterPro" id="IPR012675">
    <property type="entry name" value="Beta-grasp_dom_sf"/>
</dbReference>
<sequence>MDLSTPPAAVPAPVTEAPNAAPHACPPPAPNAGVVYGRTTAADLDTPPPDLYGRPQADRFMRGLTTFGDRYTPALGSPLLRRNPRRPDPLRRAPLSLVITAHRAVAEDVVELRLAEPGGDPLPAWQPGAHLRLTLPSGRERHYSLCGDPADRTAYRIAVRRLAQGGGGSLEIHDDLHVGARLTVRRPRNGFAFCGEPVLLLVAGGIGITPLLPMAREAQRRGLDWHLVHAGRSAASMPFTEELRALAPERVSLLTGSVPTGAELLAHARPGAAVYCCGPAPMLSAVKRALEASPATALHFERFGAAPITDGHPFTLQLGEGGQRLAVPADRSALDVLREARPELPYSCHQGFCGTCRVQLLAGAPEHRDRRLTAEERADGALLPCVSRAPQGETLVLEV</sequence>
<keyword evidence="12" id="KW-1185">Reference proteome</keyword>
<dbReference type="PROSITE" id="PS00197">
    <property type="entry name" value="2FE2S_FER_1"/>
    <property type="match status" value="1"/>
</dbReference>
<dbReference type="InterPro" id="IPR017927">
    <property type="entry name" value="FAD-bd_FR_type"/>
</dbReference>
<organism evidence="11 12">
    <name type="scientific">Kitasatospora nipponensis</name>
    <dbReference type="NCBI Taxonomy" id="258049"/>
    <lineage>
        <taxon>Bacteria</taxon>
        <taxon>Bacillati</taxon>
        <taxon>Actinomycetota</taxon>
        <taxon>Actinomycetes</taxon>
        <taxon>Kitasatosporales</taxon>
        <taxon>Streptomycetaceae</taxon>
        <taxon>Kitasatospora</taxon>
    </lineage>
</organism>
<dbReference type="Gene3D" id="3.40.50.80">
    <property type="entry name" value="Nucleotide-binding domain of ferredoxin-NADP reductase (FNR) module"/>
    <property type="match status" value="1"/>
</dbReference>
<evidence type="ECO:0000259" key="9">
    <source>
        <dbReference type="PROSITE" id="PS51085"/>
    </source>
</evidence>
<dbReference type="EMBL" id="BAAALF010000041">
    <property type="protein sequence ID" value="GAA1237122.1"/>
    <property type="molecule type" value="Genomic_DNA"/>
</dbReference>
<evidence type="ECO:0000256" key="1">
    <source>
        <dbReference type="ARBA" id="ARBA00001974"/>
    </source>
</evidence>
<dbReference type="InterPro" id="IPR036010">
    <property type="entry name" value="2Fe-2S_ferredoxin-like_sf"/>
</dbReference>
<evidence type="ECO:0000313" key="12">
    <source>
        <dbReference type="Proteomes" id="UP001500037"/>
    </source>
</evidence>
<evidence type="ECO:0000256" key="7">
    <source>
        <dbReference type="ARBA" id="ARBA00023014"/>
    </source>
</evidence>
<feature type="compositionally biased region" description="Low complexity" evidence="8">
    <location>
        <begin position="1"/>
        <end position="23"/>
    </location>
</feature>
<comment type="caution">
    <text evidence="11">The sequence shown here is derived from an EMBL/GenBank/DDBJ whole genome shotgun (WGS) entry which is preliminary data.</text>
</comment>
<comment type="cofactor">
    <cofactor evidence="1">
        <name>FAD</name>
        <dbReference type="ChEBI" id="CHEBI:57692"/>
    </cofactor>
</comment>
<keyword evidence="7" id="KW-0411">Iron-sulfur</keyword>
<dbReference type="CDD" id="cd06185">
    <property type="entry name" value="PDR_like"/>
    <property type="match status" value="1"/>
</dbReference>
<dbReference type="Gene3D" id="2.40.30.10">
    <property type="entry name" value="Translation factors"/>
    <property type="match status" value="1"/>
</dbReference>
<proteinExistence type="predicted"/>
<dbReference type="PROSITE" id="PS51085">
    <property type="entry name" value="2FE2S_FER_2"/>
    <property type="match status" value="1"/>
</dbReference>
<evidence type="ECO:0008006" key="13">
    <source>
        <dbReference type="Google" id="ProtNLM"/>
    </source>
</evidence>
<protein>
    <recommendedName>
        <fullName evidence="13">Ferredoxin-NADP reductase</fullName>
    </recommendedName>
</protein>
<evidence type="ECO:0000259" key="10">
    <source>
        <dbReference type="PROSITE" id="PS51384"/>
    </source>
</evidence>
<dbReference type="InterPro" id="IPR006058">
    <property type="entry name" value="2Fe2S_fd_BS"/>
</dbReference>
<dbReference type="Proteomes" id="UP001500037">
    <property type="component" value="Unassembled WGS sequence"/>
</dbReference>
<reference evidence="12" key="1">
    <citation type="journal article" date="2019" name="Int. J. Syst. Evol. Microbiol.">
        <title>The Global Catalogue of Microorganisms (GCM) 10K type strain sequencing project: providing services to taxonomists for standard genome sequencing and annotation.</title>
        <authorList>
            <consortium name="The Broad Institute Genomics Platform"/>
            <consortium name="The Broad Institute Genome Sequencing Center for Infectious Disease"/>
            <person name="Wu L."/>
            <person name="Ma J."/>
        </authorList>
    </citation>
    <scope>NUCLEOTIDE SEQUENCE [LARGE SCALE GENOMIC DNA]</scope>
    <source>
        <strain evidence="12">JCM 13004</strain>
    </source>
</reference>
<keyword evidence="6" id="KW-0408">Iron</keyword>
<gene>
    <name evidence="11" type="ORF">GCM10009665_29060</name>
</gene>
<dbReference type="InterPro" id="IPR039261">
    <property type="entry name" value="FNR_nucleotide-bd"/>
</dbReference>
<feature type="domain" description="2Fe-2S ferredoxin-type" evidence="9">
    <location>
        <begin position="312"/>
        <end position="399"/>
    </location>
</feature>
<keyword evidence="3" id="KW-0001">2Fe-2S</keyword>
<evidence type="ECO:0000256" key="6">
    <source>
        <dbReference type="ARBA" id="ARBA00023004"/>
    </source>
</evidence>
<dbReference type="Pfam" id="PF00111">
    <property type="entry name" value="Fer2"/>
    <property type="match status" value="1"/>
</dbReference>
<dbReference type="RefSeq" id="WP_344441938.1">
    <property type="nucleotide sequence ID" value="NZ_BAAALF010000041.1"/>
</dbReference>
<evidence type="ECO:0000256" key="8">
    <source>
        <dbReference type="SAM" id="MobiDB-lite"/>
    </source>
</evidence>